<evidence type="ECO:0000313" key="2">
    <source>
        <dbReference type="Proteomes" id="UP000008555"/>
    </source>
</evidence>
<dbReference type="HOGENOM" id="CLU_3373278_0_0_6"/>
<name>B5XH99_COXBN</name>
<dbReference type="KEGG" id="cbd:CBUD_0673b"/>
<proteinExistence type="predicted"/>
<protein>
    <submittedName>
        <fullName evidence="1">Uncharacterized protein</fullName>
    </submittedName>
</protein>
<dbReference type="EMBL" id="CP000733">
    <property type="protein sequence ID" value="ACI23119.1"/>
    <property type="molecule type" value="Genomic_DNA"/>
</dbReference>
<reference evidence="1 2" key="1">
    <citation type="journal article" date="2009" name="Infect. Immun.">
        <title>Comparative genomics reveal extensive transposon-mediated genomic plasticity and diversity among potential effector proteins within the genus Coxiella.</title>
        <authorList>
            <person name="Beare P.A."/>
            <person name="Unsworth N."/>
            <person name="Andoh M."/>
            <person name="Voth D.E."/>
            <person name="Omsland A."/>
            <person name="Gilk S.D."/>
            <person name="Williams K.P."/>
            <person name="Sobral B.W."/>
            <person name="Kupko J.J.III."/>
            <person name="Porcella S.F."/>
            <person name="Samuel J.E."/>
            <person name="Heinzen R.A."/>
        </authorList>
    </citation>
    <scope>NUCLEOTIDE SEQUENCE [LARGE SCALE GENOMIC DNA]</scope>
    <source>
        <strain evidence="1 2">Dugway 5J108-111</strain>
    </source>
</reference>
<organism evidence="1 2">
    <name type="scientific">Coxiella burnetii (strain Dugway 5J108-111)</name>
    <dbReference type="NCBI Taxonomy" id="434922"/>
    <lineage>
        <taxon>Bacteria</taxon>
        <taxon>Pseudomonadati</taxon>
        <taxon>Pseudomonadota</taxon>
        <taxon>Gammaproteobacteria</taxon>
        <taxon>Legionellales</taxon>
        <taxon>Coxiellaceae</taxon>
        <taxon>Coxiella</taxon>
    </lineage>
</organism>
<evidence type="ECO:0000313" key="1">
    <source>
        <dbReference type="EMBL" id="ACI23119.1"/>
    </source>
</evidence>
<gene>
    <name evidence="1" type="ORF">CBUD_0673b</name>
</gene>
<sequence length="34" mass="4002">MPLDVERHLWVICRGGAQGDFTKVQIRFKKTKEN</sequence>
<dbReference type="Proteomes" id="UP000008555">
    <property type="component" value="Chromosome"/>
</dbReference>
<dbReference type="AlphaFoldDB" id="B5XH99"/>
<accession>B5XH99</accession>